<accession>A0ABT0JS99</accession>
<dbReference type="RefSeq" id="WP_248823084.1">
    <property type="nucleotide sequence ID" value="NZ_JALKFT010000001.1"/>
</dbReference>
<dbReference type="Proteomes" id="UP001201873">
    <property type="component" value="Unassembled WGS sequence"/>
</dbReference>
<sequence>MAHGTGAPGRRHAPTGRGSRLRGVWAGIIAILAVLVGILVVNLVNGEDATKDPNASAAAPSRTPLDAALGTTSPSTARSATASPTATPSASARPDPARTTPAPTPPPEQPAAGPGARPGAAVSTPIAVLNKSQIKGLAEAAARKLTDTGFTVSRTGNFLSTYNVPVTTVYYADGQEQAAQTLKDSVPGIEKIVPRSETRIVVDDPLILVITRDFPADPEK</sequence>
<dbReference type="EMBL" id="JALKFT010000001">
    <property type="protein sequence ID" value="MCK9874430.1"/>
    <property type="molecule type" value="Genomic_DNA"/>
</dbReference>
<gene>
    <name evidence="4" type="ORF">MXD59_01295</name>
</gene>
<dbReference type="InterPro" id="IPR027381">
    <property type="entry name" value="LytR/CpsA/Psr_C"/>
</dbReference>
<feature type="domain" description="LytR/CpsA/Psr regulator C-terminal" evidence="3">
    <location>
        <begin position="124"/>
        <end position="214"/>
    </location>
</feature>
<comment type="caution">
    <text evidence="4">The sequence shown here is derived from an EMBL/GenBank/DDBJ whole genome shotgun (WGS) entry which is preliminary data.</text>
</comment>
<organism evidence="4 5">
    <name type="scientific">Frankia umida</name>
    <dbReference type="NCBI Taxonomy" id="573489"/>
    <lineage>
        <taxon>Bacteria</taxon>
        <taxon>Bacillati</taxon>
        <taxon>Actinomycetota</taxon>
        <taxon>Actinomycetes</taxon>
        <taxon>Frankiales</taxon>
        <taxon>Frankiaceae</taxon>
        <taxon>Frankia</taxon>
    </lineage>
</organism>
<keyword evidence="2" id="KW-1133">Transmembrane helix</keyword>
<name>A0ABT0JS99_9ACTN</name>
<keyword evidence="2" id="KW-0472">Membrane</keyword>
<feature type="compositionally biased region" description="Low complexity" evidence="1">
    <location>
        <begin position="71"/>
        <end position="101"/>
    </location>
</feature>
<dbReference type="Gene3D" id="3.30.70.2390">
    <property type="match status" value="1"/>
</dbReference>
<feature type="region of interest" description="Disordered" evidence="1">
    <location>
        <begin position="50"/>
        <end position="121"/>
    </location>
</feature>
<feature type="compositionally biased region" description="Low complexity" evidence="1">
    <location>
        <begin position="110"/>
        <end position="121"/>
    </location>
</feature>
<proteinExistence type="predicted"/>
<evidence type="ECO:0000313" key="4">
    <source>
        <dbReference type="EMBL" id="MCK9874430.1"/>
    </source>
</evidence>
<evidence type="ECO:0000256" key="1">
    <source>
        <dbReference type="SAM" id="MobiDB-lite"/>
    </source>
</evidence>
<feature type="transmembrane region" description="Helical" evidence="2">
    <location>
        <begin position="21"/>
        <end position="44"/>
    </location>
</feature>
<keyword evidence="5" id="KW-1185">Reference proteome</keyword>
<dbReference type="Pfam" id="PF13399">
    <property type="entry name" value="LytR_C"/>
    <property type="match status" value="1"/>
</dbReference>
<keyword evidence="2" id="KW-0812">Transmembrane</keyword>
<evidence type="ECO:0000313" key="5">
    <source>
        <dbReference type="Proteomes" id="UP001201873"/>
    </source>
</evidence>
<reference evidence="4 5" key="1">
    <citation type="submission" date="2022-04" db="EMBL/GenBank/DDBJ databases">
        <title>Genome diversity in the genus Frankia.</title>
        <authorList>
            <person name="Carlos-Shanley C."/>
            <person name="Hahn D."/>
        </authorList>
    </citation>
    <scope>NUCLEOTIDE SEQUENCE [LARGE SCALE GENOMIC DNA]</scope>
    <source>
        <strain evidence="4 5">Ag45/Mut15</strain>
    </source>
</reference>
<evidence type="ECO:0000256" key="2">
    <source>
        <dbReference type="SAM" id="Phobius"/>
    </source>
</evidence>
<protein>
    <submittedName>
        <fullName evidence="4">LytR C-terminal domain-containing protein</fullName>
    </submittedName>
</protein>
<evidence type="ECO:0000259" key="3">
    <source>
        <dbReference type="Pfam" id="PF13399"/>
    </source>
</evidence>